<evidence type="ECO:0000313" key="4">
    <source>
        <dbReference type="EMBL" id="TVY83919.1"/>
    </source>
</evidence>
<evidence type="ECO:0000256" key="1">
    <source>
        <dbReference type="ARBA" id="ARBA00005706"/>
    </source>
</evidence>
<dbReference type="SUPFAM" id="SSF51905">
    <property type="entry name" value="FAD/NAD(P)-binding domain"/>
    <property type="match status" value="1"/>
</dbReference>
<accession>A0A8T9CDN7</accession>
<comment type="similarity">
    <text evidence="1">Belongs to the flavin-dependent halogenase family.</text>
</comment>
<keyword evidence="2" id="KW-0560">Oxidoreductase</keyword>
<gene>
    <name evidence="4" type="primary">ARMH4</name>
    <name evidence="4" type="ORF">LSUE1_G001010</name>
</gene>
<dbReference type="Proteomes" id="UP000469558">
    <property type="component" value="Unassembled WGS sequence"/>
</dbReference>
<sequence>MSQEMIYTGMTSVRRTKTYPHSAYIMIESYPVIKHTFWERAASGHLDDAAILNSNNEAGSEVPPDADVVVAGGGIHGLIYSIHAASYKPGNLKISLIEKNNKPAYKVGESTLGYFSLWCKMLGLTGAYMLRLFGLKDGLGFYFLDRENQGNYTDFNCNGTTAEILSGFQLERPISELLFTLVAQRRGVNVYHGKEVDFTSTQVQGGVNTSRIHIKEDKSSSKPATTVVSSLLIDATGRFRQMTSKNAPLQRFEGWNCDAFWGYFTCPKNESKILFNFYEGANTNHLCFPEGWAWIIRLPSWEGSPIAGLMDMIIYLLDCAEAGVPGDQIPSSEELARIFGLKFRWVTSIGFAVRNDVRYPEDMSAYGSREAERKFNYFVQKYNLINEFMSNFQLIPDLYGPGTSWFIRKSLAYQSAVVSGPGWIAIGDACGFTNPFLSPGITATMSTSTLAAELTHQALNKAKVVGNAAAAELTIRKCLVPYDNFVRRLIPALDVMNRFNYDCFRDPRLGPQVSCMWQFASGLAVPDWQLIKQNFNLSFETYTPHSTHWAWGAMVEEYELVAREAIKLLTHIPLEARVPDAIVDELIEFSNGVKKCAVDSGRFRFRWDGLLRHYDNMLNYSEEKTNKDKLISQCKNPECASWLALESTWRKCYSCGMERSEEDATIIWNPPLSTEEAVFMDALVRASNAKPLHGAAENTSDAVLQYYN</sequence>
<dbReference type="PANTHER" id="PTHR43747:SF5">
    <property type="entry name" value="FAD-BINDING DOMAIN-CONTAINING PROTEIN"/>
    <property type="match status" value="1"/>
</dbReference>
<evidence type="ECO:0000256" key="3">
    <source>
        <dbReference type="ARBA" id="ARBA00023033"/>
    </source>
</evidence>
<protein>
    <submittedName>
        <fullName evidence="4">Flavin-dependent halogenase armH4</fullName>
    </submittedName>
</protein>
<dbReference type="AlphaFoldDB" id="A0A8T9CDN7"/>
<reference evidence="4 5" key="1">
    <citation type="submission" date="2018-05" db="EMBL/GenBank/DDBJ databases">
        <title>Genome sequencing and assembly of the regulated plant pathogen Lachnellula willkommii and related sister species for the development of diagnostic species identification markers.</title>
        <authorList>
            <person name="Giroux E."/>
            <person name="Bilodeau G."/>
        </authorList>
    </citation>
    <scope>NUCLEOTIDE SEQUENCE [LARGE SCALE GENOMIC DNA]</scope>
    <source>
        <strain evidence="4 5">CBS 268.59</strain>
    </source>
</reference>
<dbReference type="Pfam" id="PF04820">
    <property type="entry name" value="Trp_halogenase"/>
    <property type="match status" value="1"/>
</dbReference>
<keyword evidence="5" id="KW-1185">Reference proteome</keyword>
<name>A0A8T9CDN7_9HELO</name>
<evidence type="ECO:0000313" key="5">
    <source>
        <dbReference type="Proteomes" id="UP000469558"/>
    </source>
</evidence>
<dbReference type="PANTHER" id="PTHR43747">
    <property type="entry name" value="FAD-BINDING PROTEIN"/>
    <property type="match status" value="1"/>
</dbReference>
<dbReference type="InterPro" id="IPR036188">
    <property type="entry name" value="FAD/NAD-bd_sf"/>
</dbReference>
<dbReference type="OrthoDB" id="5278911at2759"/>
<dbReference type="InterPro" id="IPR050816">
    <property type="entry name" value="Flavin-dep_Halogenase_NPB"/>
</dbReference>
<dbReference type="InterPro" id="IPR006905">
    <property type="entry name" value="Flavin_halogenase"/>
</dbReference>
<keyword evidence="3" id="KW-0503">Monooxygenase</keyword>
<dbReference type="GO" id="GO:0004497">
    <property type="term" value="F:monooxygenase activity"/>
    <property type="evidence" value="ECO:0007669"/>
    <property type="project" value="UniProtKB-KW"/>
</dbReference>
<organism evidence="4 5">
    <name type="scientific">Lachnellula suecica</name>
    <dbReference type="NCBI Taxonomy" id="602035"/>
    <lineage>
        <taxon>Eukaryota</taxon>
        <taxon>Fungi</taxon>
        <taxon>Dikarya</taxon>
        <taxon>Ascomycota</taxon>
        <taxon>Pezizomycotina</taxon>
        <taxon>Leotiomycetes</taxon>
        <taxon>Helotiales</taxon>
        <taxon>Lachnaceae</taxon>
        <taxon>Lachnellula</taxon>
    </lineage>
</organism>
<dbReference type="Gene3D" id="3.50.50.60">
    <property type="entry name" value="FAD/NAD(P)-binding domain"/>
    <property type="match status" value="1"/>
</dbReference>
<proteinExistence type="inferred from homology"/>
<comment type="caution">
    <text evidence="4">The sequence shown here is derived from an EMBL/GenBank/DDBJ whole genome shotgun (WGS) entry which is preliminary data.</text>
</comment>
<dbReference type="EMBL" id="QGMK01000139">
    <property type="protein sequence ID" value="TVY83919.1"/>
    <property type="molecule type" value="Genomic_DNA"/>
</dbReference>
<evidence type="ECO:0000256" key="2">
    <source>
        <dbReference type="ARBA" id="ARBA00023002"/>
    </source>
</evidence>